<evidence type="ECO:0000313" key="16">
    <source>
        <dbReference type="EMBL" id="ERJ91753.1"/>
    </source>
</evidence>
<evidence type="ECO:0000256" key="4">
    <source>
        <dbReference type="ARBA" id="ARBA00022496"/>
    </source>
</evidence>
<comment type="caution">
    <text evidence="16">The sequence shown here is derived from an EMBL/GenBank/DDBJ whole genome shotgun (WGS) entry which is preliminary data.</text>
</comment>
<feature type="transmembrane region" description="Helical" evidence="14">
    <location>
        <begin position="541"/>
        <end position="562"/>
    </location>
</feature>
<evidence type="ECO:0000256" key="1">
    <source>
        <dbReference type="ARBA" id="ARBA00004651"/>
    </source>
</evidence>
<comment type="function">
    <text evidence="14">Probable transporter of a GTP-driven Fe(2+) uptake system.</text>
</comment>
<comment type="subcellular location">
    <subcellularLocation>
        <location evidence="14">Cell inner membrane</location>
        <topology evidence="14">Multi-pass membrane protein</topology>
    </subcellularLocation>
    <subcellularLocation>
        <location evidence="1">Cell membrane</location>
        <topology evidence="1">Multi-pass membrane protein</topology>
    </subcellularLocation>
</comment>
<dbReference type="SUPFAM" id="SSF52540">
    <property type="entry name" value="P-loop containing nucleoside triphosphate hydrolases"/>
    <property type="match status" value="1"/>
</dbReference>
<dbReference type="PANTHER" id="PTHR43185">
    <property type="entry name" value="FERROUS IRON TRANSPORT PROTEIN B"/>
    <property type="match status" value="1"/>
</dbReference>
<evidence type="ECO:0000256" key="7">
    <source>
        <dbReference type="ARBA" id="ARBA00022989"/>
    </source>
</evidence>
<keyword evidence="10 14" id="KW-0342">GTP-binding</keyword>
<evidence type="ECO:0000259" key="15">
    <source>
        <dbReference type="PROSITE" id="PS51711"/>
    </source>
</evidence>
<evidence type="ECO:0000256" key="2">
    <source>
        <dbReference type="ARBA" id="ARBA00022448"/>
    </source>
</evidence>
<evidence type="ECO:0000256" key="9">
    <source>
        <dbReference type="ARBA" id="ARBA00023065"/>
    </source>
</evidence>
<keyword evidence="5 14" id="KW-0812">Transmembrane</keyword>
<evidence type="ECO:0000313" key="17">
    <source>
        <dbReference type="Proteomes" id="UP000016649"/>
    </source>
</evidence>
<organism evidence="16 17">
    <name type="scientific">Treponema lecithinolyticum ATCC 700332</name>
    <dbReference type="NCBI Taxonomy" id="1321815"/>
    <lineage>
        <taxon>Bacteria</taxon>
        <taxon>Pseudomonadati</taxon>
        <taxon>Spirochaetota</taxon>
        <taxon>Spirochaetia</taxon>
        <taxon>Spirochaetales</taxon>
        <taxon>Treponemataceae</taxon>
        <taxon>Treponema</taxon>
    </lineage>
</organism>
<dbReference type="InterPro" id="IPR050860">
    <property type="entry name" value="FeoB_GTPase"/>
</dbReference>
<evidence type="ECO:0000256" key="12">
    <source>
        <dbReference type="ARBA" id="ARBA00031200"/>
    </source>
</evidence>
<keyword evidence="9" id="KW-0406">Ion transport</keyword>
<keyword evidence="2 14" id="KW-0813">Transport</keyword>
<feature type="transmembrane region" description="Helical" evidence="14">
    <location>
        <begin position="366"/>
        <end position="388"/>
    </location>
</feature>
<dbReference type="InterPro" id="IPR011642">
    <property type="entry name" value="Gate_dom"/>
</dbReference>
<dbReference type="InterPro" id="IPR006073">
    <property type="entry name" value="GTP-bd"/>
</dbReference>
<reference evidence="16 17" key="1">
    <citation type="submission" date="2013-08" db="EMBL/GenBank/DDBJ databases">
        <authorList>
            <person name="Weinstock G."/>
            <person name="Sodergren E."/>
            <person name="Wylie T."/>
            <person name="Fulton L."/>
            <person name="Fulton R."/>
            <person name="Fronick C."/>
            <person name="O'Laughlin M."/>
            <person name="Godfrey J."/>
            <person name="Miner T."/>
            <person name="Herter B."/>
            <person name="Appelbaum E."/>
            <person name="Cordes M."/>
            <person name="Lek S."/>
            <person name="Wollam A."/>
            <person name="Pepin K.H."/>
            <person name="Palsikar V.B."/>
            <person name="Mitreva M."/>
            <person name="Wilson R.K."/>
        </authorList>
    </citation>
    <scope>NUCLEOTIDE SEQUENCE [LARGE SCALE GENOMIC DNA]</scope>
    <source>
        <strain evidence="16 17">ATCC 700332</strain>
    </source>
</reference>
<dbReference type="PROSITE" id="PS51711">
    <property type="entry name" value="G_FEOB"/>
    <property type="match status" value="1"/>
</dbReference>
<dbReference type="Pfam" id="PF07664">
    <property type="entry name" value="FeoB_C"/>
    <property type="match status" value="1"/>
</dbReference>
<keyword evidence="11 14" id="KW-0472">Membrane</keyword>
<sequence length="942" mass="104707">MKNMIRIAFAGQPNCGKSTLFNMMTGSHQHVANYPGITVEKKTGDYVFEQNEVFITDLPGTYSLTSYSPEERVTRDFILNERPDAVVNVSDASNLERHLYLTFQLLEMKRPLIMYVNKLDAAQAAGLRIDADTLSNELGVPVITGSAKYKQHVTDLRRLIATVGTNSSYKQDFTLNYGEEMESVIGTIVSKLEKARKADTDNSMPLRWIAVKLCEHDTKVVADARAQFDDFDGIVKDVEELEASYKERTKRSFEIAIALVRAKEAHRIVERCISKEKVGAAEIKKQDTKKTLFALSGAAVLALVTYYILYSVFGFIHSLDAFFAVKVAASALAAAGFTAGAVAIYRGGGSVINSTDRVDRVLCHRVYGPLILVELILVFYWITVILGYKLTDLVFPFFRFTRALVSQVVPSVSLLDSGPLRGLLLNGVIDGAIMILNYVPIFLCLFALVAFMEDVGYMARLAFIMDRILRKFGLHGQSTLPMILSGVIMGGCVVPGVMSTRTIRDDKSRLVTILILPLLNCMAKIPFYVLVTGIFFASRQWLVLGGLSLFTLIVALVAAKFFSSYVVPGKAEPFVLELPAYNMPTLSGVAIRTWERLWSFIKKVATTVVAVSVVIWVGVSFPSLNKQKKAEFNAQKDERIERFKKTLNNPYARYVGTDKHLVQYMQFEEKYSLANSLNWFGKDEGAEKINARFFLENPEFAKILMKGKITLGQNMPLFKSYYASYTAEKAAFEAEYALAASEDRKQEVKQAFYGKWMKANPYFFAIVRTGTLTFKGDSVIDEDAKKANKEMRSLFADIKTIGRAVHKETLEHSALGFLGKALEPVSRFAGFDWKINIAVLGAFAAKEALVSTLGTIYSVEAGGNDGKELEARIKNNETGMTALDGLVIMLLISLFPPCIATMMAIKTETQSWLWMAFSVLYPVALGGILATLVFQIGRLLGF</sequence>
<keyword evidence="7 14" id="KW-1133">Transmembrane helix</keyword>
<dbReference type="InterPro" id="IPR041069">
    <property type="entry name" value="FeoB_Cyto"/>
</dbReference>
<feature type="transmembrane region" description="Helical" evidence="14">
    <location>
        <begin position="911"/>
        <end position="934"/>
    </location>
</feature>
<evidence type="ECO:0000256" key="5">
    <source>
        <dbReference type="ARBA" id="ARBA00022692"/>
    </source>
</evidence>
<feature type="transmembrane region" description="Helical" evidence="14">
    <location>
        <begin position="322"/>
        <end position="345"/>
    </location>
</feature>
<evidence type="ECO:0000256" key="10">
    <source>
        <dbReference type="ARBA" id="ARBA00023134"/>
    </source>
</evidence>
<dbReference type="EMBL" id="AWVH01000043">
    <property type="protein sequence ID" value="ERJ91753.1"/>
    <property type="molecule type" value="Genomic_DNA"/>
</dbReference>
<dbReference type="NCBIfam" id="TIGR00437">
    <property type="entry name" value="feoB"/>
    <property type="match status" value="1"/>
</dbReference>
<dbReference type="PANTHER" id="PTHR43185:SF1">
    <property type="entry name" value="FE(2+) TRANSPORTER FEOB"/>
    <property type="match status" value="1"/>
</dbReference>
<evidence type="ECO:0000256" key="3">
    <source>
        <dbReference type="ARBA" id="ARBA00022475"/>
    </source>
</evidence>
<name>A0ABN0NWV2_TRELE</name>
<feature type="transmembrane region" description="Helical" evidence="14">
    <location>
        <begin position="510"/>
        <end position="535"/>
    </location>
</feature>
<feature type="transmembrane region" description="Helical" evidence="14">
    <location>
        <begin position="882"/>
        <end position="905"/>
    </location>
</feature>
<dbReference type="Gene3D" id="3.40.50.300">
    <property type="entry name" value="P-loop containing nucleotide triphosphate hydrolases"/>
    <property type="match status" value="1"/>
</dbReference>
<dbReference type="Gene3D" id="1.10.287.1770">
    <property type="match status" value="1"/>
</dbReference>
<dbReference type="Pfam" id="PF07670">
    <property type="entry name" value="Gate"/>
    <property type="match status" value="2"/>
</dbReference>
<dbReference type="InterPro" id="IPR003373">
    <property type="entry name" value="Fe2_transport_prot-B"/>
</dbReference>
<evidence type="ECO:0000256" key="14">
    <source>
        <dbReference type="RuleBase" id="RU362098"/>
    </source>
</evidence>
<feature type="transmembrane region" description="Helical" evidence="14">
    <location>
        <begin position="479"/>
        <end position="498"/>
    </location>
</feature>
<dbReference type="InterPro" id="IPR030389">
    <property type="entry name" value="G_FEOB_dom"/>
</dbReference>
<keyword evidence="17" id="KW-1185">Reference proteome</keyword>
<feature type="domain" description="FeoB-type G" evidence="15">
    <location>
        <begin position="4"/>
        <end position="166"/>
    </location>
</feature>
<dbReference type="PRINTS" id="PR00326">
    <property type="entry name" value="GTP1OBG"/>
</dbReference>
<evidence type="ECO:0000256" key="8">
    <source>
        <dbReference type="ARBA" id="ARBA00023004"/>
    </source>
</evidence>
<feature type="transmembrane region" description="Helical" evidence="14">
    <location>
        <begin position="427"/>
        <end position="451"/>
    </location>
</feature>
<keyword evidence="4 14" id="KW-0410">Iron transport</keyword>
<feature type="transmembrane region" description="Helical" evidence="14">
    <location>
        <begin position="600"/>
        <end position="619"/>
    </location>
</feature>
<keyword evidence="6" id="KW-0547">Nucleotide-binding</keyword>
<proteinExistence type="inferred from homology"/>
<gene>
    <name evidence="16" type="ORF">HMPREF9193_01977</name>
</gene>
<dbReference type="InterPro" id="IPR011640">
    <property type="entry name" value="Fe2_transport_prot_B_C"/>
</dbReference>
<dbReference type="InterPro" id="IPR027417">
    <property type="entry name" value="P-loop_NTPase"/>
</dbReference>
<dbReference type="Pfam" id="PF17910">
    <property type="entry name" value="FeoB_Cyto"/>
    <property type="match status" value="1"/>
</dbReference>
<accession>A0ABN0NWV2</accession>
<dbReference type="Pfam" id="PF02421">
    <property type="entry name" value="FeoB_N"/>
    <property type="match status" value="1"/>
</dbReference>
<feature type="transmembrane region" description="Helical" evidence="14">
    <location>
        <begin position="292"/>
        <end position="316"/>
    </location>
</feature>
<dbReference type="Proteomes" id="UP000016649">
    <property type="component" value="Unassembled WGS sequence"/>
</dbReference>
<comment type="similarity">
    <text evidence="14">Belongs to the TRAFAC class TrmE-Era-EngA-EngB-Septin-like GTPase superfamily. FeoB GTPase (TC 9.A.8) family.</text>
</comment>
<evidence type="ECO:0000256" key="11">
    <source>
        <dbReference type="ARBA" id="ARBA00023136"/>
    </source>
</evidence>
<dbReference type="CDD" id="cd01879">
    <property type="entry name" value="FeoB"/>
    <property type="match status" value="1"/>
</dbReference>
<protein>
    <recommendedName>
        <fullName evidence="12 13">Ferrous iron transport protein B</fullName>
    </recommendedName>
</protein>
<evidence type="ECO:0000256" key="13">
    <source>
        <dbReference type="NCBIfam" id="TIGR00437"/>
    </source>
</evidence>
<evidence type="ECO:0000256" key="6">
    <source>
        <dbReference type="ARBA" id="ARBA00022741"/>
    </source>
</evidence>
<keyword evidence="8 14" id="KW-0408">Iron</keyword>
<keyword evidence="3" id="KW-1003">Cell membrane</keyword>